<sequence>MRDIFVFVLLALLACSNGIASAESAVKVSAQHADSIESPISGDVTRRSLRGTVADDEERTLGDLAKSVTGMFKKNPGISKQAEKLQKNPGAVKALEKATLTEKGSSKLRAYFERLSANSSKKEKFFIIATILLFVGGIGVVWVNPGR</sequence>
<comment type="function">
    <text evidence="5">Effector that suppresses plant defense responses during pathogen infection.</text>
</comment>
<organism evidence="7 8">
    <name type="scientific">Phytophthora fragariae</name>
    <dbReference type="NCBI Taxonomy" id="53985"/>
    <lineage>
        <taxon>Eukaryota</taxon>
        <taxon>Sar</taxon>
        <taxon>Stramenopiles</taxon>
        <taxon>Oomycota</taxon>
        <taxon>Peronosporomycetes</taxon>
        <taxon>Peronosporales</taxon>
        <taxon>Peronosporaceae</taxon>
        <taxon>Phytophthora</taxon>
    </lineage>
</organism>
<evidence type="ECO:0000256" key="4">
    <source>
        <dbReference type="ARBA" id="ARBA00022729"/>
    </source>
</evidence>
<evidence type="ECO:0000313" key="7">
    <source>
        <dbReference type="EMBL" id="KAE8957426.1"/>
    </source>
</evidence>
<comment type="subcellular location">
    <subcellularLocation>
        <location evidence="1 5">Secreted</location>
    </subcellularLocation>
</comment>
<proteinExistence type="inferred from homology"/>
<dbReference type="EMBL" id="QXFW01007269">
    <property type="protein sequence ID" value="KAE8957426.1"/>
    <property type="molecule type" value="Genomic_DNA"/>
</dbReference>
<keyword evidence="6" id="KW-0472">Membrane</keyword>
<keyword evidence="6" id="KW-0812">Transmembrane</keyword>
<evidence type="ECO:0000313" key="8">
    <source>
        <dbReference type="Proteomes" id="UP000460718"/>
    </source>
</evidence>
<comment type="similarity">
    <text evidence="2 5">Belongs to the RxLR effector family.</text>
</comment>
<gene>
    <name evidence="7" type="ORF">PF011_g31148</name>
</gene>
<protein>
    <recommendedName>
        <fullName evidence="5">RxLR effector protein</fullName>
    </recommendedName>
</protein>
<feature type="signal peptide" evidence="5">
    <location>
        <begin position="1"/>
        <end position="21"/>
    </location>
</feature>
<keyword evidence="3 5" id="KW-0964">Secreted</keyword>
<keyword evidence="6" id="KW-1133">Transmembrane helix</keyword>
<dbReference type="InterPro" id="IPR031825">
    <property type="entry name" value="RXLR"/>
</dbReference>
<keyword evidence="4 5" id="KW-0732">Signal</keyword>
<evidence type="ECO:0000256" key="5">
    <source>
        <dbReference type="RuleBase" id="RU367124"/>
    </source>
</evidence>
<feature type="chain" id="PRO_5025355675" description="RxLR effector protein" evidence="5">
    <location>
        <begin position="22"/>
        <end position="147"/>
    </location>
</feature>
<dbReference type="PROSITE" id="PS51257">
    <property type="entry name" value="PROKAR_LIPOPROTEIN"/>
    <property type="match status" value="1"/>
</dbReference>
<accession>A0A6A3GM79</accession>
<dbReference type="Proteomes" id="UP000460718">
    <property type="component" value="Unassembled WGS sequence"/>
</dbReference>
<feature type="transmembrane region" description="Helical" evidence="6">
    <location>
        <begin position="125"/>
        <end position="143"/>
    </location>
</feature>
<dbReference type="Pfam" id="PF16810">
    <property type="entry name" value="RXLR"/>
    <property type="match status" value="1"/>
</dbReference>
<evidence type="ECO:0000256" key="6">
    <source>
        <dbReference type="SAM" id="Phobius"/>
    </source>
</evidence>
<reference evidence="7 8" key="1">
    <citation type="submission" date="2018-09" db="EMBL/GenBank/DDBJ databases">
        <title>Genomic investigation of the strawberry pathogen Phytophthora fragariae indicates pathogenicity is determined by transcriptional variation in three key races.</title>
        <authorList>
            <person name="Adams T.M."/>
            <person name="Armitage A.D."/>
            <person name="Sobczyk M.K."/>
            <person name="Bates H.J."/>
            <person name="Dunwell J.M."/>
            <person name="Nellist C.F."/>
            <person name="Harrison R.J."/>
        </authorList>
    </citation>
    <scope>NUCLEOTIDE SEQUENCE [LARGE SCALE GENOMIC DNA]</scope>
    <source>
        <strain evidence="7 8">SCRP245</strain>
    </source>
</reference>
<comment type="caution">
    <text evidence="7">The sequence shown here is derived from an EMBL/GenBank/DDBJ whole genome shotgun (WGS) entry which is preliminary data.</text>
</comment>
<evidence type="ECO:0000256" key="3">
    <source>
        <dbReference type="ARBA" id="ARBA00022525"/>
    </source>
</evidence>
<comment type="domain">
    <text evidence="5">The RxLR-dEER motif acts to carry the protein into the host cell cytoplasm through binding to cell surface phosphatidylinositol-3-phosphate.</text>
</comment>
<dbReference type="AlphaFoldDB" id="A0A6A3GM79"/>
<evidence type="ECO:0000256" key="1">
    <source>
        <dbReference type="ARBA" id="ARBA00004613"/>
    </source>
</evidence>
<evidence type="ECO:0000256" key="2">
    <source>
        <dbReference type="ARBA" id="ARBA00010400"/>
    </source>
</evidence>
<name>A0A6A3GM79_9STRA</name>